<dbReference type="Proteomes" id="UP000189670">
    <property type="component" value="Unassembled WGS sequence"/>
</dbReference>
<evidence type="ECO:0000313" key="4">
    <source>
        <dbReference type="EMBL" id="ETR71491.1"/>
    </source>
</evidence>
<gene>
    <name evidence="4" type="ORF">OMM_02455</name>
</gene>
<comment type="caution">
    <text evidence="4">The sequence shown here is derived from an EMBL/GenBank/DDBJ whole genome shotgun (WGS) entry which is preliminary data.</text>
</comment>
<reference evidence="5" key="1">
    <citation type="submission" date="2012-11" db="EMBL/GenBank/DDBJ databases">
        <authorList>
            <person name="Lucero-Rivera Y.E."/>
            <person name="Tovar-Ramirez D."/>
        </authorList>
    </citation>
    <scope>NUCLEOTIDE SEQUENCE [LARGE SCALE GENOMIC DNA]</scope>
    <source>
        <strain evidence="5">Araruama</strain>
    </source>
</reference>
<feature type="domain" description="LamG-like jellyroll fold" evidence="3">
    <location>
        <begin position="28"/>
        <end position="158"/>
    </location>
</feature>
<accession>A0A1V1P9G3</accession>
<dbReference type="AlphaFoldDB" id="A0A1V1P9G3"/>
<evidence type="ECO:0000256" key="1">
    <source>
        <dbReference type="ARBA" id="ARBA00022729"/>
    </source>
</evidence>
<name>A0A1V1P9G3_9BACT</name>
<proteinExistence type="predicted"/>
<dbReference type="InterPro" id="IPR013320">
    <property type="entry name" value="ConA-like_dom_sf"/>
</dbReference>
<organism evidence="4 5">
    <name type="scientific">Candidatus Magnetoglobus multicellularis str. Araruama</name>
    <dbReference type="NCBI Taxonomy" id="890399"/>
    <lineage>
        <taxon>Bacteria</taxon>
        <taxon>Pseudomonadati</taxon>
        <taxon>Thermodesulfobacteriota</taxon>
        <taxon>Desulfobacteria</taxon>
        <taxon>Desulfobacterales</taxon>
        <taxon>Desulfobacteraceae</taxon>
        <taxon>Candidatus Magnetoglobus</taxon>
    </lineage>
</organism>
<keyword evidence="2" id="KW-1015">Disulfide bond</keyword>
<dbReference type="Gene3D" id="2.60.120.200">
    <property type="match status" value="1"/>
</dbReference>
<sequence length="404" mass="44304">MALDFDGSNDYIDLGKYSGSDPMGLTTSIFTISFWIKPDLSGNSYQRIIDKGLSGLNHYTLYLHTNGLLTFVANSTDVSTINDPLEAGVWQHVAFMSDGISYTCYINGSSANMSNSAVTLPTNAEGTISIGRSSITSNRLFNGQLDEFQIWNRALSPSEVRQNMCQKISPYENGLILYYRFDRQSGTTVTDLTGQGYRGTLTNMSDSDWLTSGAPIGDVAVYDYDGSSPNDFTVSLSHSNGDRLTAIGDGGYYSGIHMYLVNESPGNTTPPASFQSMDTSHYFGVFPVGSSTTYSMTYYYGNNTYTNENEVLMAFRENAADTDWNSLLSILDTQRKELICPYVSIHEAYPASEFIFGTEAINLMTDDLVAFYPFNGNANDETGNGNNGDIFGARLVALLPIEMV</sequence>
<keyword evidence="1" id="KW-0732">Signal</keyword>
<evidence type="ECO:0000259" key="3">
    <source>
        <dbReference type="SMART" id="SM00560"/>
    </source>
</evidence>
<evidence type="ECO:0000313" key="5">
    <source>
        <dbReference type="Proteomes" id="UP000189670"/>
    </source>
</evidence>
<dbReference type="InterPro" id="IPR006558">
    <property type="entry name" value="LamG-like"/>
</dbReference>
<dbReference type="SMART" id="SM00560">
    <property type="entry name" value="LamGL"/>
    <property type="match status" value="1"/>
</dbReference>
<dbReference type="SUPFAM" id="SSF49899">
    <property type="entry name" value="Concanavalin A-like lectins/glucanases"/>
    <property type="match status" value="1"/>
</dbReference>
<dbReference type="EMBL" id="ATBP01000262">
    <property type="protein sequence ID" value="ETR71491.1"/>
    <property type="molecule type" value="Genomic_DNA"/>
</dbReference>
<evidence type="ECO:0000256" key="2">
    <source>
        <dbReference type="ARBA" id="ARBA00023157"/>
    </source>
</evidence>
<protein>
    <recommendedName>
        <fullName evidence="3">LamG-like jellyroll fold domain-containing protein</fullName>
    </recommendedName>
</protein>
<dbReference type="Pfam" id="PF13385">
    <property type="entry name" value="Laminin_G_3"/>
    <property type="match status" value="1"/>
</dbReference>